<sequence>MENAHLQGYFAAHGGAEQWGKYGTPRLNIPGGQGTFDIHFYRNEVSGEIYYYDQRSKLGGSERR</sequence>
<dbReference type="Proteomes" id="UP000028682">
    <property type="component" value="Chromosome"/>
</dbReference>
<reference evidence="2" key="1">
    <citation type="submission" date="2014-08" db="EMBL/GenBank/DDBJ databases">
        <title>Complete genome sequence of Streptomyces lividans TK24.</title>
        <authorList>
            <consortium name="StrepSynth"/>
            <person name="Ruckert C."/>
            <person name="Fridjonson O.H."/>
            <person name="Lambert C."/>
            <person name="van Wezel G.P."/>
            <person name="Bernaerts K."/>
            <person name="Anne J."/>
            <person name="Economou A."/>
            <person name="Kalinowski J."/>
        </authorList>
    </citation>
    <scope>NUCLEOTIDE SEQUENCE [LARGE SCALE GENOMIC DNA]</scope>
    <source>
        <strain evidence="2">TK24</strain>
    </source>
</reference>
<organism evidence="1 2">
    <name type="scientific">Streptomyces lividans TK24</name>
    <dbReference type="NCBI Taxonomy" id="457428"/>
    <lineage>
        <taxon>Bacteria</taxon>
        <taxon>Bacillati</taxon>
        <taxon>Actinomycetota</taxon>
        <taxon>Actinomycetes</taxon>
        <taxon>Kitasatosporales</taxon>
        <taxon>Streptomycetaceae</taxon>
        <taxon>Streptomyces</taxon>
    </lineage>
</organism>
<dbReference type="EMBL" id="CP009124">
    <property type="protein sequence ID" value="AIJ11084.1"/>
    <property type="molecule type" value="Genomic_DNA"/>
</dbReference>
<dbReference type="RefSeq" id="WP_234308157.1">
    <property type="nucleotide sequence ID" value="NZ_CP009124.1"/>
</dbReference>
<accession>A0ABN4DJ19</accession>
<name>A0ABN4DJ19_STRLI</name>
<evidence type="ECO:0000313" key="1">
    <source>
        <dbReference type="EMBL" id="AIJ11084.1"/>
    </source>
</evidence>
<evidence type="ECO:0000313" key="2">
    <source>
        <dbReference type="Proteomes" id="UP000028682"/>
    </source>
</evidence>
<proteinExistence type="predicted"/>
<protein>
    <submittedName>
        <fullName evidence="1">Uncharacterized protein</fullName>
    </submittedName>
</protein>
<keyword evidence="2" id="KW-1185">Reference proteome</keyword>
<gene>
    <name evidence="1" type="ORF">SLIV_00260</name>
</gene>